<dbReference type="AlphaFoldDB" id="T1FK90"/>
<sequence length="235" mass="27274">MFLLNLYISDQLLNIETWVPLKNDVVATELVQAGVYDLGSLKAVGMYSLYIPNWLILPNYDNSFTFTWSSYNCLDFLKNKELTAHLNTTSYYKELITMVDRYKLPMFGCEKQRNNYDGVCVGGVYYSRNCYSNPYSCTVVLSSYYDVNGKCLLKQMNQLQLDVIIFWLGSKLEPFVLEKYDERQTVIYHGWNLDYLSSTRKFYPISVNPDNCPLATANTIFPGYLLFPVGHDFHE</sequence>
<name>T1FK90_HELRO</name>
<dbReference type="EMBL" id="AMQM01009021">
    <property type="status" value="NOT_ANNOTATED_CDS"/>
    <property type="molecule type" value="Genomic_DNA"/>
</dbReference>
<evidence type="ECO:0000313" key="3">
    <source>
        <dbReference type="Proteomes" id="UP000015101"/>
    </source>
</evidence>
<dbReference type="GeneID" id="20209239"/>
<dbReference type="CTD" id="20209239"/>
<dbReference type="EMBL" id="KB095911">
    <property type="protein sequence ID" value="ESO09790.1"/>
    <property type="molecule type" value="Genomic_DNA"/>
</dbReference>
<reference evidence="3" key="1">
    <citation type="submission" date="2012-12" db="EMBL/GenBank/DDBJ databases">
        <authorList>
            <person name="Hellsten U."/>
            <person name="Grimwood J."/>
            <person name="Chapman J.A."/>
            <person name="Shapiro H."/>
            <person name="Aerts A."/>
            <person name="Otillar R.P."/>
            <person name="Terry A.Y."/>
            <person name="Boore J.L."/>
            <person name="Simakov O."/>
            <person name="Marletaz F."/>
            <person name="Cho S.-J."/>
            <person name="Edsinger-Gonzales E."/>
            <person name="Havlak P."/>
            <person name="Kuo D.-H."/>
            <person name="Larsson T."/>
            <person name="Lv J."/>
            <person name="Arendt D."/>
            <person name="Savage R."/>
            <person name="Osoegawa K."/>
            <person name="de Jong P."/>
            <person name="Lindberg D.R."/>
            <person name="Seaver E.C."/>
            <person name="Weisblat D.A."/>
            <person name="Putnam N.H."/>
            <person name="Grigoriev I.V."/>
            <person name="Rokhsar D.S."/>
        </authorList>
    </citation>
    <scope>NUCLEOTIDE SEQUENCE</scope>
</reference>
<dbReference type="EMBL" id="AMQM01009020">
    <property type="status" value="NOT_ANNOTATED_CDS"/>
    <property type="molecule type" value="Genomic_DNA"/>
</dbReference>
<dbReference type="HOGENOM" id="CLU_1181331_0_0_1"/>
<evidence type="ECO:0000313" key="2">
    <source>
        <dbReference type="EnsemblMetazoa" id="HelroP183834"/>
    </source>
</evidence>
<dbReference type="EnsemblMetazoa" id="HelroT183834">
    <property type="protein sequence ID" value="HelroP183834"/>
    <property type="gene ID" value="HelroG183834"/>
</dbReference>
<organism evidence="2 3">
    <name type="scientific">Helobdella robusta</name>
    <name type="common">Californian leech</name>
    <dbReference type="NCBI Taxonomy" id="6412"/>
    <lineage>
        <taxon>Eukaryota</taxon>
        <taxon>Metazoa</taxon>
        <taxon>Spiralia</taxon>
        <taxon>Lophotrochozoa</taxon>
        <taxon>Annelida</taxon>
        <taxon>Clitellata</taxon>
        <taxon>Hirudinea</taxon>
        <taxon>Rhynchobdellida</taxon>
        <taxon>Glossiphoniidae</taxon>
        <taxon>Helobdella</taxon>
    </lineage>
</organism>
<dbReference type="Proteomes" id="UP000015101">
    <property type="component" value="Unassembled WGS sequence"/>
</dbReference>
<protein>
    <submittedName>
        <fullName evidence="1 2">Uncharacterized protein</fullName>
    </submittedName>
</protein>
<reference evidence="2" key="3">
    <citation type="submission" date="2015-06" db="UniProtKB">
        <authorList>
            <consortium name="EnsemblMetazoa"/>
        </authorList>
    </citation>
    <scope>IDENTIFICATION</scope>
</reference>
<dbReference type="RefSeq" id="XP_009012099.1">
    <property type="nucleotide sequence ID" value="XM_009013851.1"/>
</dbReference>
<evidence type="ECO:0000313" key="1">
    <source>
        <dbReference type="EMBL" id="ESO09790.1"/>
    </source>
</evidence>
<dbReference type="KEGG" id="hro:HELRODRAFT_183834"/>
<keyword evidence="3" id="KW-1185">Reference proteome</keyword>
<accession>T1FK90</accession>
<gene>
    <name evidence="2" type="primary">20209239</name>
    <name evidence="1" type="ORF">HELRODRAFT_183834</name>
</gene>
<proteinExistence type="predicted"/>
<reference evidence="1 3" key="2">
    <citation type="journal article" date="2013" name="Nature">
        <title>Insights into bilaterian evolution from three spiralian genomes.</title>
        <authorList>
            <person name="Simakov O."/>
            <person name="Marletaz F."/>
            <person name="Cho S.J."/>
            <person name="Edsinger-Gonzales E."/>
            <person name="Havlak P."/>
            <person name="Hellsten U."/>
            <person name="Kuo D.H."/>
            <person name="Larsson T."/>
            <person name="Lv J."/>
            <person name="Arendt D."/>
            <person name="Savage R."/>
            <person name="Osoegawa K."/>
            <person name="de Jong P."/>
            <person name="Grimwood J."/>
            <person name="Chapman J.A."/>
            <person name="Shapiro H."/>
            <person name="Aerts A."/>
            <person name="Otillar R.P."/>
            <person name="Terry A.Y."/>
            <person name="Boore J.L."/>
            <person name="Grigoriev I.V."/>
            <person name="Lindberg D.R."/>
            <person name="Seaver E.C."/>
            <person name="Weisblat D.A."/>
            <person name="Putnam N.H."/>
            <person name="Rokhsar D.S."/>
        </authorList>
    </citation>
    <scope>NUCLEOTIDE SEQUENCE</scope>
</reference>
<dbReference type="InParanoid" id="T1FK90"/>